<accession>A0A4Q1SHF6</accession>
<gene>
    <name evidence="1" type="ORF">ESZ00_03490</name>
</gene>
<proteinExistence type="predicted"/>
<reference evidence="1 2" key="1">
    <citation type="journal article" date="2016" name="Int. J. Syst. Evol. Microbiol.">
        <title>Acidipila dinghuensis sp. nov., an acidobacterium isolated from forest soil.</title>
        <authorList>
            <person name="Jiang Y.W."/>
            <person name="Wang J."/>
            <person name="Chen M.H."/>
            <person name="Lv Y.Y."/>
            <person name="Qiu L.H."/>
        </authorList>
    </citation>
    <scope>NUCLEOTIDE SEQUENCE [LARGE SCALE GENOMIC DNA]</scope>
    <source>
        <strain evidence="1 2">DHOF10</strain>
    </source>
</reference>
<dbReference type="Proteomes" id="UP000290253">
    <property type="component" value="Unassembled WGS sequence"/>
</dbReference>
<dbReference type="OrthoDB" id="121453at2"/>
<dbReference type="EMBL" id="SDMK01000001">
    <property type="protein sequence ID" value="RXS97008.1"/>
    <property type="molecule type" value="Genomic_DNA"/>
</dbReference>
<name>A0A4Q1SHF6_9BACT</name>
<protein>
    <submittedName>
        <fullName evidence="1">Uncharacterized protein</fullName>
    </submittedName>
</protein>
<dbReference type="AlphaFoldDB" id="A0A4Q1SHF6"/>
<evidence type="ECO:0000313" key="1">
    <source>
        <dbReference type="EMBL" id="RXS97008.1"/>
    </source>
</evidence>
<evidence type="ECO:0000313" key="2">
    <source>
        <dbReference type="Proteomes" id="UP000290253"/>
    </source>
</evidence>
<dbReference type="RefSeq" id="WP_129206789.1">
    <property type="nucleotide sequence ID" value="NZ_BMGU01000001.1"/>
</dbReference>
<sequence length="104" mass="11714">MSTTFTVRNGTAVGQESLCRTCRHAHIQTGYADSEEEVRCGYFYDQPRLIPFAVNQCTDFLDKLSPTLYEMQKIAFLIDVKKTRAIAGFGEAAIKVTKPEEDDD</sequence>
<organism evidence="1 2">
    <name type="scientific">Silvibacterium dinghuense</name>
    <dbReference type="NCBI Taxonomy" id="1560006"/>
    <lineage>
        <taxon>Bacteria</taxon>
        <taxon>Pseudomonadati</taxon>
        <taxon>Acidobacteriota</taxon>
        <taxon>Terriglobia</taxon>
        <taxon>Terriglobales</taxon>
        <taxon>Acidobacteriaceae</taxon>
        <taxon>Silvibacterium</taxon>
    </lineage>
</organism>
<comment type="caution">
    <text evidence="1">The sequence shown here is derived from an EMBL/GenBank/DDBJ whole genome shotgun (WGS) entry which is preliminary data.</text>
</comment>
<keyword evidence="2" id="KW-1185">Reference proteome</keyword>